<evidence type="ECO:0000313" key="2">
    <source>
        <dbReference type="EMBL" id="EEZ60378.1"/>
    </source>
</evidence>
<dbReference type="Gene3D" id="1.10.20.60">
    <property type="entry name" value="Glu-tRNAGln amidotransferase C subunit, N-terminal domain"/>
    <property type="match status" value="1"/>
</dbReference>
<dbReference type="Pfam" id="PF02686">
    <property type="entry name" value="GatC"/>
    <property type="match status" value="1"/>
</dbReference>
<accession>D0WJ30</accession>
<dbReference type="NCBIfam" id="TIGR00135">
    <property type="entry name" value="gatC"/>
    <property type="match status" value="1"/>
</dbReference>
<dbReference type="GO" id="GO:0006450">
    <property type="term" value="P:regulation of translational fidelity"/>
    <property type="evidence" value="ECO:0007669"/>
    <property type="project" value="InterPro"/>
</dbReference>
<comment type="caution">
    <text evidence="2">The sequence shown here is derived from an EMBL/GenBank/DDBJ whole genome shotgun (WGS) entry which is preliminary data.</text>
</comment>
<keyword evidence="1" id="KW-0547">Nucleotide-binding</keyword>
<dbReference type="InterPro" id="IPR036113">
    <property type="entry name" value="Asp/Glu-ADT_sf_sub_c"/>
</dbReference>
<dbReference type="GO" id="GO:0016740">
    <property type="term" value="F:transferase activity"/>
    <property type="evidence" value="ECO:0007669"/>
    <property type="project" value="UniProtKB-KW"/>
</dbReference>
<dbReference type="STRING" id="649764.HMPREF0762_01855"/>
<evidence type="ECO:0000256" key="1">
    <source>
        <dbReference type="HAMAP-Rule" id="MF_00122"/>
    </source>
</evidence>
<dbReference type="eggNOG" id="COG0721">
    <property type="taxonomic scope" value="Bacteria"/>
</dbReference>
<reference evidence="2" key="1">
    <citation type="submission" date="2009-10" db="EMBL/GenBank/DDBJ databases">
        <authorList>
            <person name="Weinstock G."/>
            <person name="Sodergren E."/>
            <person name="Clifton S."/>
            <person name="Fulton L."/>
            <person name="Fulton B."/>
            <person name="Courtney L."/>
            <person name="Fronick C."/>
            <person name="Harrison M."/>
            <person name="Strong C."/>
            <person name="Farmer C."/>
            <person name="Delahaunty K."/>
            <person name="Markovic C."/>
            <person name="Hall O."/>
            <person name="Minx P."/>
            <person name="Tomlinson C."/>
            <person name="Mitreva M."/>
            <person name="Nelson J."/>
            <person name="Hou S."/>
            <person name="Wollam A."/>
            <person name="Pepin K.H."/>
            <person name="Johnson M."/>
            <person name="Bhonagiri V."/>
            <person name="Nash W.E."/>
            <person name="Warren W."/>
            <person name="Chinwalla A."/>
            <person name="Mardis E.R."/>
            <person name="Wilson R.K."/>
        </authorList>
    </citation>
    <scope>NUCLEOTIDE SEQUENCE [LARGE SCALE GENOMIC DNA]</scope>
    <source>
        <strain evidence="2">ATCC 700122</strain>
    </source>
</reference>
<dbReference type="EC" id="6.3.5.-" evidence="1"/>
<dbReference type="Proteomes" id="UP000006001">
    <property type="component" value="Unassembled WGS sequence"/>
</dbReference>
<dbReference type="GO" id="GO:0005524">
    <property type="term" value="F:ATP binding"/>
    <property type="evidence" value="ECO:0007669"/>
    <property type="project" value="UniProtKB-KW"/>
</dbReference>
<comment type="subunit">
    <text evidence="1">Heterotrimer of A, B and C subunits.</text>
</comment>
<keyword evidence="3" id="KW-1185">Reference proteome</keyword>
<dbReference type="HAMAP" id="MF_00122">
    <property type="entry name" value="GatC"/>
    <property type="match status" value="1"/>
</dbReference>
<comment type="catalytic activity">
    <reaction evidence="1">
        <text>L-aspartyl-tRNA(Asn) + L-glutamine + ATP + H2O = L-asparaginyl-tRNA(Asn) + L-glutamate + ADP + phosphate + 2 H(+)</text>
        <dbReference type="Rhea" id="RHEA:14513"/>
        <dbReference type="Rhea" id="RHEA-COMP:9674"/>
        <dbReference type="Rhea" id="RHEA-COMP:9677"/>
        <dbReference type="ChEBI" id="CHEBI:15377"/>
        <dbReference type="ChEBI" id="CHEBI:15378"/>
        <dbReference type="ChEBI" id="CHEBI:29985"/>
        <dbReference type="ChEBI" id="CHEBI:30616"/>
        <dbReference type="ChEBI" id="CHEBI:43474"/>
        <dbReference type="ChEBI" id="CHEBI:58359"/>
        <dbReference type="ChEBI" id="CHEBI:78515"/>
        <dbReference type="ChEBI" id="CHEBI:78516"/>
        <dbReference type="ChEBI" id="CHEBI:456216"/>
    </reaction>
</comment>
<dbReference type="GO" id="GO:0050567">
    <property type="term" value="F:glutaminyl-tRNA synthase (glutamine-hydrolyzing) activity"/>
    <property type="evidence" value="ECO:0007669"/>
    <property type="project" value="UniProtKB-UniRule"/>
</dbReference>
<keyword evidence="1" id="KW-0648">Protein biosynthesis</keyword>
<proteinExistence type="inferred from homology"/>
<gene>
    <name evidence="1 2" type="primary">gatC</name>
    <name evidence="2" type="ORF">HMPREF0762_01855</name>
</gene>
<dbReference type="EMBL" id="ACUX02000019">
    <property type="protein sequence ID" value="EEZ60378.1"/>
    <property type="molecule type" value="Genomic_DNA"/>
</dbReference>
<comment type="similarity">
    <text evidence="1">Belongs to the GatC family.</text>
</comment>
<name>D0WJ30_SLAES</name>
<protein>
    <recommendedName>
        <fullName evidence="1">Aspartyl/glutamyl-tRNA(Asn/Gln) amidotransferase subunit C</fullName>
        <shortName evidence="1">Asp/Glu-ADT subunit C</shortName>
        <ecNumber evidence="1">6.3.5.-</ecNumber>
    </recommendedName>
</protein>
<dbReference type="GO" id="GO:0050566">
    <property type="term" value="F:asparaginyl-tRNA synthase (glutamine-hydrolyzing) activity"/>
    <property type="evidence" value="ECO:0007669"/>
    <property type="project" value="RHEA"/>
</dbReference>
<keyword evidence="1" id="KW-0067">ATP-binding</keyword>
<sequence length="154" mass="16714">MEAMAAERSDRLRSASICYHVRLQHVRPGVFARSAAAAVRQHLRGGTEGFHMPNYLTEEDVRSIATYARVGLDDAEAAQMTVDLNSIIDTLQPIRGFDLDGVEPTFHPIGSLSNVMREDVESGASFTQEEALANAPKQQDGCFLIPAILGGGDQ</sequence>
<dbReference type="SUPFAM" id="SSF141000">
    <property type="entry name" value="Glu-tRNAGln amidotransferase C subunit"/>
    <property type="match status" value="1"/>
</dbReference>
<dbReference type="AlphaFoldDB" id="D0WJ30"/>
<keyword evidence="1 2" id="KW-0436">Ligase</keyword>
<dbReference type="HOGENOM" id="CLU_1703075_0_0_11"/>
<comment type="catalytic activity">
    <reaction evidence="1">
        <text>L-glutamyl-tRNA(Gln) + L-glutamine + ATP + H2O = L-glutaminyl-tRNA(Gln) + L-glutamate + ADP + phosphate + H(+)</text>
        <dbReference type="Rhea" id="RHEA:17521"/>
        <dbReference type="Rhea" id="RHEA-COMP:9681"/>
        <dbReference type="Rhea" id="RHEA-COMP:9684"/>
        <dbReference type="ChEBI" id="CHEBI:15377"/>
        <dbReference type="ChEBI" id="CHEBI:15378"/>
        <dbReference type="ChEBI" id="CHEBI:29985"/>
        <dbReference type="ChEBI" id="CHEBI:30616"/>
        <dbReference type="ChEBI" id="CHEBI:43474"/>
        <dbReference type="ChEBI" id="CHEBI:58359"/>
        <dbReference type="ChEBI" id="CHEBI:78520"/>
        <dbReference type="ChEBI" id="CHEBI:78521"/>
        <dbReference type="ChEBI" id="CHEBI:456216"/>
    </reaction>
</comment>
<evidence type="ECO:0000313" key="3">
    <source>
        <dbReference type="Proteomes" id="UP000006001"/>
    </source>
</evidence>
<dbReference type="GO" id="GO:0006412">
    <property type="term" value="P:translation"/>
    <property type="evidence" value="ECO:0007669"/>
    <property type="project" value="UniProtKB-UniRule"/>
</dbReference>
<organism evidence="2 3">
    <name type="scientific">Slackia exigua (strain ATCC 700122 / DSM 15923 / CIP 105133 / JCM 11022 / KCTC 5966 / S-7)</name>
    <dbReference type="NCBI Taxonomy" id="649764"/>
    <lineage>
        <taxon>Bacteria</taxon>
        <taxon>Bacillati</taxon>
        <taxon>Actinomycetota</taxon>
        <taxon>Coriobacteriia</taxon>
        <taxon>Eggerthellales</taxon>
        <taxon>Eggerthellaceae</taxon>
        <taxon>Slackia</taxon>
    </lineage>
</organism>
<dbReference type="InterPro" id="IPR003837">
    <property type="entry name" value="GatC"/>
</dbReference>
<comment type="function">
    <text evidence="1">Allows the formation of correctly charged Asn-tRNA(Asn) or Gln-tRNA(Gln) through the transamidation of misacylated Asp-tRNA(Asn) or Glu-tRNA(Gln) in organisms which lack either or both of asparaginyl-tRNA or glutaminyl-tRNA synthetases. The reaction takes place in the presence of glutamine and ATP through an activated phospho-Asp-tRNA(Asn) or phospho-Glu-tRNA(Gln).</text>
</comment>